<dbReference type="EMBL" id="CP016379">
    <property type="protein sequence ID" value="AZR72329.1"/>
    <property type="molecule type" value="Genomic_DNA"/>
</dbReference>
<protein>
    <recommendedName>
        <fullName evidence="10">Cobalamin biosynthesis protein CbiM</fullName>
    </recommendedName>
</protein>
<dbReference type="Proteomes" id="UP000267250">
    <property type="component" value="Chromosome"/>
</dbReference>
<comment type="subcellular location">
    <subcellularLocation>
        <location evidence="1">Cell membrane</location>
        <topology evidence="1">Multi-pass membrane protein</topology>
    </subcellularLocation>
</comment>
<evidence type="ECO:0000313" key="8">
    <source>
        <dbReference type="EMBL" id="AZR72329.1"/>
    </source>
</evidence>
<dbReference type="PANTHER" id="PTHR34229:SF1">
    <property type="entry name" value="METAL TRANSPORT PROTEIN HI_1621-RELATED"/>
    <property type="match status" value="1"/>
</dbReference>
<name>A0A3Q9HP96_9FIRM</name>
<feature type="transmembrane region" description="Helical" evidence="7">
    <location>
        <begin position="135"/>
        <end position="157"/>
    </location>
</feature>
<dbReference type="OrthoDB" id="5395048at2"/>
<evidence type="ECO:0000313" key="9">
    <source>
        <dbReference type="Proteomes" id="UP000267250"/>
    </source>
</evidence>
<keyword evidence="5 7" id="KW-1133">Transmembrane helix</keyword>
<reference evidence="8 9" key="1">
    <citation type="submission" date="2016-07" db="EMBL/GenBank/DDBJ databases">
        <title>Genome and transcriptome analysis of iron-reducing fermentative bacteria Anoxybacter fermentans.</title>
        <authorList>
            <person name="Zeng X."/>
            <person name="Shao Z."/>
        </authorList>
    </citation>
    <scope>NUCLEOTIDE SEQUENCE [LARGE SCALE GENOMIC DNA]</scope>
    <source>
        <strain evidence="8 9">DY22613</strain>
    </source>
</reference>
<dbReference type="Pfam" id="PF01891">
    <property type="entry name" value="CbiM"/>
    <property type="match status" value="1"/>
</dbReference>
<evidence type="ECO:0000256" key="5">
    <source>
        <dbReference type="ARBA" id="ARBA00022989"/>
    </source>
</evidence>
<gene>
    <name evidence="8" type="ORF">BBF96_02335</name>
</gene>
<keyword evidence="9" id="KW-1185">Reference proteome</keyword>
<sequence length="240" mass="26408">MSHIHIPDGVLPISWWVSGYLLTAIMLMIAVYKLKKEDLRKKVPYLGVVCALMLITMSIPLGALPFHINLTVLTGILVGPWLGFVAVFIVNFLLSFIGHGGITVVGINTLILGLEVMLGSFLFRAFRKKLKDQTAAGLATGLTLLLSIILILTLVGLSQIGWEYVLLHEHHDHTLDVEDEHEHVQNTITGLRSLINEVSFLNISGIGAIVIILVIGIGLEVLITVLMVKFLNRVRPDLLK</sequence>
<evidence type="ECO:0000256" key="6">
    <source>
        <dbReference type="ARBA" id="ARBA00023136"/>
    </source>
</evidence>
<dbReference type="PANTHER" id="PTHR34229">
    <property type="entry name" value="METAL TRANSPORT PROTEIN HI_1621-RELATED"/>
    <property type="match status" value="1"/>
</dbReference>
<dbReference type="RefSeq" id="WP_127015662.1">
    <property type="nucleotide sequence ID" value="NZ_CP016379.1"/>
</dbReference>
<dbReference type="Gene3D" id="1.10.1760.20">
    <property type="match status" value="1"/>
</dbReference>
<evidence type="ECO:0000256" key="3">
    <source>
        <dbReference type="ARBA" id="ARBA00022475"/>
    </source>
</evidence>
<dbReference type="GO" id="GO:0000041">
    <property type="term" value="P:transition metal ion transport"/>
    <property type="evidence" value="ECO:0007669"/>
    <property type="project" value="InterPro"/>
</dbReference>
<feature type="transmembrane region" description="Helical" evidence="7">
    <location>
        <begin position="13"/>
        <end position="31"/>
    </location>
</feature>
<evidence type="ECO:0000256" key="7">
    <source>
        <dbReference type="SAM" id="Phobius"/>
    </source>
</evidence>
<keyword evidence="2" id="KW-0813">Transport</keyword>
<feature type="transmembrane region" description="Helical" evidence="7">
    <location>
        <begin position="206"/>
        <end position="231"/>
    </location>
</feature>
<evidence type="ECO:0008006" key="10">
    <source>
        <dbReference type="Google" id="ProtNLM"/>
    </source>
</evidence>
<feature type="transmembrane region" description="Helical" evidence="7">
    <location>
        <begin position="43"/>
        <end position="61"/>
    </location>
</feature>
<evidence type="ECO:0000256" key="1">
    <source>
        <dbReference type="ARBA" id="ARBA00004651"/>
    </source>
</evidence>
<keyword evidence="4 7" id="KW-0812">Transmembrane</keyword>
<keyword evidence="6 7" id="KW-0472">Membrane</keyword>
<dbReference type="GO" id="GO:0005886">
    <property type="term" value="C:plasma membrane"/>
    <property type="evidence" value="ECO:0007669"/>
    <property type="project" value="UniProtKB-SubCell"/>
</dbReference>
<feature type="transmembrane region" description="Helical" evidence="7">
    <location>
        <begin position="81"/>
        <end position="114"/>
    </location>
</feature>
<dbReference type="AlphaFoldDB" id="A0A3Q9HP96"/>
<keyword evidence="3" id="KW-1003">Cell membrane</keyword>
<organism evidence="8 9">
    <name type="scientific">Anoxybacter fermentans</name>
    <dbReference type="NCBI Taxonomy" id="1323375"/>
    <lineage>
        <taxon>Bacteria</taxon>
        <taxon>Bacillati</taxon>
        <taxon>Bacillota</taxon>
        <taxon>Clostridia</taxon>
        <taxon>Halanaerobiales</taxon>
        <taxon>Anoxybacter</taxon>
    </lineage>
</organism>
<evidence type="ECO:0000256" key="2">
    <source>
        <dbReference type="ARBA" id="ARBA00022448"/>
    </source>
</evidence>
<dbReference type="KEGG" id="aft:BBF96_02335"/>
<dbReference type="InterPro" id="IPR002751">
    <property type="entry name" value="CbiM/NikMN"/>
</dbReference>
<proteinExistence type="predicted"/>
<evidence type="ECO:0000256" key="4">
    <source>
        <dbReference type="ARBA" id="ARBA00022692"/>
    </source>
</evidence>
<accession>A0A3Q9HP96</accession>